<dbReference type="InterPro" id="IPR056365">
    <property type="entry name" value="NAD-GDH_2nd"/>
</dbReference>
<name>A0A2C6KFJ2_9APIC</name>
<feature type="region of interest" description="Disordered" evidence="1">
    <location>
        <begin position="330"/>
        <end position="349"/>
    </location>
</feature>
<feature type="domain" description="NAD-dependent glutamate dehydrogenase N-terminal" evidence="2">
    <location>
        <begin position="452"/>
        <end position="515"/>
    </location>
</feature>
<dbReference type="EMBL" id="MIGC01007074">
    <property type="protein sequence ID" value="PHJ15889.1"/>
    <property type="molecule type" value="Genomic_DNA"/>
</dbReference>
<evidence type="ECO:0000259" key="2">
    <source>
        <dbReference type="Pfam" id="PF23147"/>
    </source>
</evidence>
<reference evidence="4 5" key="1">
    <citation type="journal article" date="2017" name="Int. J. Parasitol.">
        <title>The genome of the protozoan parasite Cystoisospora suis and a reverse vaccinology approach to identify vaccine candidates.</title>
        <authorList>
            <person name="Palmieri N."/>
            <person name="Shrestha A."/>
            <person name="Ruttkowski B."/>
            <person name="Beck T."/>
            <person name="Vogl C."/>
            <person name="Tomley F."/>
            <person name="Blake D.P."/>
            <person name="Joachim A."/>
        </authorList>
    </citation>
    <scope>NUCLEOTIDE SEQUENCE [LARGE SCALE GENOMIC DNA]</scope>
    <source>
        <strain evidence="4 5">Wien I</strain>
    </source>
</reference>
<gene>
    <name evidence="4" type="ORF">CSUI_010297</name>
</gene>
<feature type="non-terminal residue" evidence="4">
    <location>
        <position position="646"/>
    </location>
</feature>
<dbReference type="Proteomes" id="UP000221165">
    <property type="component" value="Unassembled WGS sequence"/>
</dbReference>
<dbReference type="InterPro" id="IPR055480">
    <property type="entry name" value="NAD-GDH_N"/>
</dbReference>
<dbReference type="Pfam" id="PF23152">
    <property type="entry name" value="GDH_2nd"/>
    <property type="match status" value="1"/>
</dbReference>
<evidence type="ECO:0000313" key="4">
    <source>
        <dbReference type="EMBL" id="PHJ15889.1"/>
    </source>
</evidence>
<dbReference type="Pfam" id="PF23147">
    <property type="entry name" value="GDH2_N"/>
    <property type="match status" value="1"/>
</dbReference>
<keyword evidence="5" id="KW-1185">Reference proteome</keyword>
<proteinExistence type="predicted"/>
<organism evidence="4 5">
    <name type="scientific">Cystoisospora suis</name>
    <dbReference type="NCBI Taxonomy" id="483139"/>
    <lineage>
        <taxon>Eukaryota</taxon>
        <taxon>Sar</taxon>
        <taxon>Alveolata</taxon>
        <taxon>Apicomplexa</taxon>
        <taxon>Conoidasida</taxon>
        <taxon>Coccidia</taxon>
        <taxon>Eucoccidiorida</taxon>
        <taxon>Eimeriorina</taxon>
        <taxon>Sarcocystidae</taxon>
        <taxon>Cystoisospora</taxon>
    </lineage>
</organism>
<dbReference type="GeneID" id="94433613"/>
<dbReference type="OrthoDB" id="184415at2759"/>
<dbReference type="VEuPathDB" id="ToxoDB:CSUI_010297"/>
<feature type="domain" description="NAD-specific glutamate dehydrogenase second" evidence="3">
    <location>
        <begin position="529"/>
        <end position="646"/>
    </location>
</feature>
<comment type="caution">
    <text evidence="4">The sequence shown here is derived from an EMBL/GenBank/DDBJ whole genome shotgun (WGS) entry which is preliminary data.</text>
</comment>
<protein>
    <submittedName>
        <fullName evidence="4">Glutamate leucine phenylalanine valine dehydrogenase family protein</fullName>
    </submittedName>
</protein>
<accession>A0A2C6KFJ2</accession>
<dbReference type="AlphaFoldDB" id="A0A2C6KFJ2"/>
<evidence type="ECO:0000259" key="3">
    <source>
        <dbReference type="Pfam" id="PF23152"/>
    </source>
</evidence>
<evidence type="ECO:0000313" key="5">
    <source>
        <dbReference type="Proteomes" id="UP000221165"/>
    </source>
</evidence>
<dbReference type="RefSeq" id="XP_067917621.1">
    <property type="nucleotide sequence ID" value="XM_068070402.1"/>
</dbReference>
<feature type="region of interest" description="Disordered" evidence="1">
    <location>
        <begin position="299"/>
        <end position="323"/>
    </location>
</feature>
<sequence length="646" mass="71044">MEISWRTMHRTALLPMMRFTSLTCPSRLSNAATQQQRPRGTVLSRLCARIPPSRCTRRSSQGLRTNSGVSSCSEVLLSGVAETSSVRNNLMPIGLFACISSAGSGAVRTPGVTTSAGARALVRSADIAFPFSLSGISQQIQHSSTSRYSSFSLRRPHSTSSSCRLSLDTITRCCHSSPRALYSNRPDSSSCFSSLECPWIPVSCPIEVGVSSSISPLALSSPHSASFPDTRSFSYSVRNRRTQSSCLLALVKASSLRSHRRPSLLGPALSSFFPFRVSYRTAFSTTRQAKMDHAAATLNPSGARLPQASGSANSNRGMAGGSCNTIREESMERDHQHHHHHSSASKRVPCYTSYDGVNELMQHSSSNKSDSTQYPVVLDGTGDDMITSSTAGSPSLLNDHLSGDASSFLSHKNDPLHVKGVLGSRPVGKLGDSTLFGIGDSVSSLEYKSMSQKYAEQYEEVKQILLQRGDLSKRVVTANADAYYNHLGLNEYYFQTASPQTVANNLACVIAAKILNEMSHTDFFPQIQQERDGEVFLLAKASLRNRKASQNYKVEREIEAKFLNFEGKGLPYRMQCYRSTGSFFDDPADENERLRTYFLQQPEYAVPVEDVDPCETNLSKVLDVYFYNNKQNTATAEIYRRLNEEV</sequence>
<evidence type="ECO:0000256" key="1">
    <source>
        <dbReference type="SAM" id="MobiDB-lite"/>
    </source>
</evidence>